<protein>
    <submittedName>
        <fullName evidence="5">ABC-2 type transport system ATP-binding protein</fullName>
    </submittedName>
</protein>
<dbReference type="InterPro" id="IPR003439">
    <property type="entry name" value="ABC_transporter-like_ATP-bd"/>
</dbReference>
<dbReference type="Proteomes" id="UP001519306">
    <property type="component" value="Unassembled WGS sequence"/>
</dbReference>
<evidence type="ECO:0000256" key="1">
    <source>
        <dbReference type="ARBA" id="ARBA00022448"/>
    </source>
</evidence>
<keyword evidence="3 5" id="KW-0067">ATP-binding</keyword>
<dbReference type="InterPro" id="IPR017871">
    <property type="entry name" value="ABC_transporter-like_CS"/>
</dbReference>
<gene>
    <name evidence="5" type="ORF">J2Z71_001409</name>
</gene>
<dbReference type="PANTHER" id="PTHR42939">
    <property type="entry name" value="ABC TRANSPORTER ATP-BINDING PROTEIN ALBC-RELATED"/>
    <property type="match status" value="1"/>
</dbReference>
<proteinExistence type="predicted"/>
<keyword evidence="1" id="KW-0813">Transport</keyword>
<comment type="caution">
    <text evidence="5">The sequence shown here is derived from an EMBL/GenBank/DDBJ whole genome shotgun (WGS) entry which is preliminary data.</text>
</comment>
<dbReference type="PANTHER" id="PTHR42939:SF3">
    <property type="entry name" value="ABC TRANSPORTER ATP-BINDING COMPONENT"/>
    <property type="match status" value="1"/>
</dbReference>
<dbReference type="SUPFAM" id="SSF52540">
    <property type="entry name" value="P-loop containing nucleoside triphosphate hydrolases"/>
    <property type="match status" value="1"/>
</dbReference>
<dbReference type="RefSeq" id="WP_210061478.1">
    <property type="nucleotide sequence ID" value="NZ_JAGGLJ010000014.1"/>
</dbReference>
<name>A0ABS4KEP6_9FIRM</name>
<dbReference type="InterPro" id="IPR003593">
    <property type="entry name" value="AAA+_ATPase"/>
</dbReference>
<sequence>MNAIEIKNLNKKYDNFELKDISLNVKKGSIMGLIGENGAGKTTILKCILSISKYDGEILVLGEKININTKENINAVLDDVFLSEYLNPYEIESILSGIYKNWDSNYYFELLDKFKINIKKDIKDFSKGMKVKLKIATALSSKPKLLILDEPTAGLDPVVRDEILDILLEFVEDEENSVLISSHITNDLEKIADYITFVEDGRLIFSEDKYELLENYAILRTSEEDFKNVDRSFVERYKINKYNTEALITNVEKFKIKYPNLIVDKLDLDEMMVFYAKGNKYE</sequence>
<dbReference type="Gene3D" id="3.40.50.300">
    <property type="entry name" value="P-loop containing nucleotide triphosphate hydrolases"/>
    <property type="match status" value="1"/>
</dbReference>
<organism evidence="5 6">
    <name type="scientific">Peptoniphilus stercorisuis</name>
    <dbReference type="NCBI Taxonomy" id="1436965"/>
    <lineage>
        <taxon>Bacteria</taxon>
        <taxon>Bacillati</taxon>
        <taxon>Bacillota</taxon>
        <taxon>Tissierellia</taxon>
        <taxon>Tissierellales</taxon>
        <taxon>Peptoniphilaceae</taxon>
        <taxon>Peptoniphilus</taxon>
    </lineage>
</organism>
<dbReference type="SMART" id="SM00382">
    <property type="entry name" value="AAA"/>
    <property type="match status" value="1"/>
</dbReference>
<reference evidence="5 6" key="1">
    <citation type="submission" date="2021-03" db="EMBL/GenBank/DDBJ databases">
        <title>Genomic Encyclopedia of Type Strains, Phase IV (KMG-IV): sequencing the most valuable type-strain genomes for metagenomic binning, comparative biology and taxonomic classification.</title>
        <authorList>
            <person name="Goeker M."/>
        </authorList>
    </citation>
    <scope>NUCLEOTIDE SEQUENCE [LARGE SCALE GENOMIC DNA]</scope>
    <source>
        <strain evidence="5 6">DSM 27563</strain>
    </source>
</reference>
<keyword evidence="6" id="KW-1185">Reference proteome</keyword>
<dbReference type="Pfam" id="PF00005">
    <property type="entry name" value="ABC_tran"/>
    <property type="match status" value="1"/>
</dbReference>
<feature type="domain" description="ABC transporter" evidence="4">
    <location>
        <begin position="1"/>
        <end position="225"/>
    </location>
</feature>
<dbReference type="InterPro" id="IPR027417">
    <property type="entry name" value="P-loop_NTPase"/>
</dbReference>
<dbReference type="EMBL" id="JAGGLJ010000014">
    <property type="protein sequence ID" value="MBP2025860.1"/>
    <property type="molecule type" value="Genomic_DNA"/>
</dbReference>
<dbReference type="InterPro" id="IPR051782">
    <property type="entry name" value="ABC_Transporter_VariousFunc"/>
</dbReference>
<evidence type="ECO:0000256" key="2">
    <source>
        <dbReference type="ARBA" id="ARBA00022741"/>
    </source>
</evidence>
<dbReference type="CDD" id="cd03230">
    <property type="entry name" value="ABC_DR_subfamily_A"/>
    <property type="match status" value="1"/>
</dbReference>
<accession>A0ABS4KEP6</accession>
<dbReference type="GO" id="GO:0005524">
    <property type="term" value="F:ATP binding"/>
    <property type="evidence" value="ECO:0007669"/>
    <property type="project" value="UniProtKB-KW"/>
</dbReference>
<dbReference type="PROSITE" id="PS00211">
    <property type="entry name" value="ABC_TRANSPORTER_1"/>
    <property type="match status" value="1"/>
</dbReference>
<evidence type="ECO:0000313" key="6">
    <source>
        <dbReference type="Proteomes" id="UP001519306"/>
    </source>
</evidence>
<evidence type="ECO:0000313" key="5">
    <source>
        <dbReference type="EMBL" id="MBP2025860.1"/>
    </source>
</evidence>
<evidence type="ECO:0000256" key="3">
    <source>
        <dbReference type="ARBA" id="ARBA00022840"/>
    </source>
</evidence>
<evidence type="ECO:0000259" key="4">
    <source>
        <dbReference type="PROSITE" id="PS50893"/>
    </source>
</evidence>
<dbReference type="PROSITE" id="PS50893">
    <property type="entry name" value="ABC_TRANSPORTER_2"/>
    <property type="match status" value="1"/>
</dbReference>
<keyword evidence="2" id="KW-0547">Nucleotide-binding</keyword>